<keyword evidence="2" id="KW-1185">Reference proteome</keyword>
<comment type="caution">
    <text evidence="1">The sequence shown here is derived from an EMBL/GenBank/DDBJ whole genome shotgun (WGS) entry which is preliminary data.</text>
</comment>
<dbReference type="PANTHER" id="PTHR36195">
    <property type="entry name" value="DOMAIN PROTEIN, PUTATIVE (AFU_ORTHOLOGUE AFUA_5G01990)-RELATED-RELATED"/>
    <property type="match status" value="1"/>
</dbReference>
<accession>A0A9X1NTW4</accession>
<proteinExistence type="predicted"/>
<gene>
    <name evidence="1" type="ORF">LRX75_09350</name>
</gene>
<dbReference type="Proteomes" id="UP001139089">
    <property type="component" value="Unassembled WGS sequence"/>
</dbReference>
<dbReference type="SUPFAM" id="SSF56634">
    <property type="entry name" value="Heme-dependent catalase-like"/>
    <property type="match status" value="1"/>
</dbReference>
<dbReference type="GO" id="GO:0020037">
    <property type="term" value="F:heme binding"/>
    <property type="evidence" value="ECO:0007669"/>
    <property type="project" value="InterPro"/>
</dbReference>
<dbReference type="AlphaFoldDB" id="A0A9X1NTW4"/>
<protein>
    <submittedName>
        <fullName evidence="1">Catalase family protein</fullName>
    </submittedName>
</protein>
<dbReference type="Gene3D" id="2.40.180.10">
    <property type="entry name" value="Catalase core domain"/>
    <property type="match status" value="1"/>
</dbReference>
<dbReference type="PANTHER" id="PTHR36195:SF4">
    <property type="entry name" value="DOMAIN PROTEIN, PUTATIVE (AFU_ORTHOLOGUE AFUA_5G01990)-RELATED"/>
    <property type="match status" value="1"/>
</dbReference>
<organism evidence="1 2">
    <name type="scientific">Rhizobium quercicola</name>
    <dbReference type="NCBI Taxonomy" id="2901226"/>
    <lineage>
        <taxon>Bacteria</taxon>
        <taxon>Pseudomonadati</taxon>
        <taxon>Pseudomonadota</taxon>
        <taxon>Alphaproteobacteria</taxon>
        <taxon>Hyphomicrobiales</taxon>
        <taxon>Rhizobiaceae</taxon>
        <taxon>Rhizobium/Agrobacterium group</taxon>
        <taxon>Rhizobium</taxon>
    </lineage>
</organism>
<name>A0A9X1NTW4_9HYPH</name>
<dbReference type="EMBL" id="JAJOZR010000005">
    <property type="protein sequence ID" value="MCD7109251.1"/>
    <property type="molecule type" value="Genomic_DNA"/>
</dbReference>
<sequence>MTQLPTTLERYRPDVETIEKDEPETARALSETLLSIAHTTWRNGGHAVRSVHAKSHGLLDGELDILPDLPGPLAQGIFAKPGRHKAVIRLSTSPGDILHDSVSTPRGFSLKILDVEGERLPGGLEGSTSQDFLLVNGKLFNSPSAKAFLTNLKGLALTTDRMERTKEVASKVFRVVESALEKFGAESATLKSLGGHPETHILGESFFTQLPHRYGDYIAKFSLVPVTENLKALKDQPVDADKDENALRNAVRSFFGGETATWELQVQLCTDLDSMPVEDASTLWDEEKSPFIPVARLTVPPQDSWTEEKQKRIDDGLSFRPWNGIVEHQPLGSIMRMRRQAYDSSAAFRSERNAVPVREPGARCPVAAG</sequence>
<dbReference type="RefSeq" id="WP_231813713.1">
    <property type="nucleotide sequence ID" value="NZ_JAJOZR010000005.1"/>
</dbReference>
<dbReference type="CDD" id="cd08152">
    <property type="entry name" value="y4iL_like"/>
    <property type="match status" value="1"/>
</dbReference>
<reference evidence="1" key="1">
    <citation type="submission" date="2021-12" db="EMBL/GenBank/DDBJ databases">
        <authorList>
            <person name="Li Y."/>
        </authorList>
    </citation>
    <scope>NUCLEOTIDE SEQUENCE</scope>
    <source>
        <strain evidence="1">DKSPLA3</strain>
    </source>
</reference>
<evidence type="ECO:0000313" key="2">
    <source>
        <dbReference type="Proteomes" id="UP001139089"/>
    </source>
</evidence>
<dbReference type="InterPro" id="IPR020835">
    <property type="entry name" value="Catalase_sf"/>
</dbReference>
<evidence type="ECO:0000313" key="1">
    <source>
        <dbReference type="EMBL" id="MCD7109251.1"/>
    </source>
</evidence>